<sequence length="111" mass="11483">MAHDSKRGERASPERSHGSAPLSTRPSSRPSTAGSSVSVAASTNTTASMIPSAIDRNAGLGTSITAVSEIRTVMPEKRTALPAVSIVSTTTRTGSPCSARAARKRMTMKRA</sequence>
<dbReference type="EMBL" id="CAFBMK010000212">
    <property type="protein sequence ID" value="CAB4937471.1"/>
    <property type="molecule type" value="Genomic_DNA"/>
</dbReference>
<evidence type="ECO:0000256" key="1">
    <source>
        <dbReference type="SAM" id="MobiDB-lite"/>
    </source>
</evidence>
<protein>
    <submittedName>
        <fullName evidence="2">Unannotated protein</fullName>
    </submittedName>
</protein>
<feature type="compositionally biased region" description="Low complexity" evidence="1">
    <location>
        <begin position="19"/>
        <end position="48"/>
    </location>
</feature>
<feature type="region of interest" description="Disordered" evidence="1">
    <location>
        <begin position="1"/>
        <end position="61"/>
    </location>
</feature>
<name>A0A6J7J3K6_9ZZZZ</name>
<feature type="compositionally biased region" description="Basic and acidic residues" evidence="1">
    <location>
        <begin position="1"/>
        <end position="17"/>
    </location>
</feature>
<proteinExistence type="predicted"/>
<gene>
    <name evidence="2" type="ORF">UFOPK3564_02733</name>
</gene>
<evidence type="ECO:0000313" key="2">
    <source>
        <dbReference type="EMBL" id="CAB4937471.1"/>
    </source>
</evidence>
<feature type="region of interest" description="Disordered" evidence="1">
    <location>
        <begin position="89"/>
        <end position="111"/>
    </location>
</feature>
<dbReference type="AlphaFoldDB" id="A0A6J7J3K6"/>
<accession>A0A6J7J3K6</accession>
<feature type="compositionally biased region" description="Basic residues" evidence="1">
    <location>
        <begin position="101"/>
        <end position="111"/>
    </location>
</feature>
<organism evidence="2">
    <name type="scientific">freshwater metagenome</name>
    <dbReference type="NCBI Taxonomy" id="449393"/>
    <lineage>
        <taxon>unclassified sequences</taxon>
        <taxon>metagenomes</taxon>
        <taxon>ecological metagenomes</taxon>
    </lineage>
</organism>
<reference evidence="2" key="1">
    <citation type="submission" date="2020-05" db="EMBL/GenBank/DDBJ databases">
        <authorList>
            <person name="Chiriac C."/>
            <person name="Salcher M."/>
            <person name="Ghai R."/>
            <person name="Kavagutti S V."/>
        </authorList>
    </citation>
    <scope>NUCLEOTIDE SEQUENCE</scope>
</reference>